<evidence type="ECO:0000313" key="2">
    <source>
        <dbReference type="Proteomes" id="UP000594014"/>
    </source>
</evidence>
<dbReference type="Proteomes" id="UP000594014">
    <property type="component" value="Chromosome"/>
</dbReference>
<keyword evidence="2" id="KW-1185">Reference proteome</keyword>
<sequence>MTWGALYMYYHCPGCGKMFKYGVDLITRYGDEFGACPVCSVMGEYITEGARIPDDLNYEEVD</sequence>
<protein>
    <submittedName>
        <fullName evidence="1">Excinuclease ATPase subunit</fullName>
    </submittedName>
</protein>
<organism evidence="1 2">
    <name type="scientific">Anoxybacterium hadale</name>
    <dbReference type="NCBI Taxonomy" id="3408580"/>
    <lineage>
        <taxon>Bacteria</taxon>
        <taxon>Bacillati</taxon>
        <taxon>Bacillota</taxon>
        <taxon>Clostridia</taxon>
        <taxon>Peptostreptococcales</taxon>
        <taxon>Anaerovoracaceae</taxon>
        <taxon>Anoxybacterium</taxon>
    </lineage>
</organism>
<evidence type="ECO:0000313" key="1">
    <source>
        <dbReference type="EMBL" id="QOX65193.1"/>
    </source>
</evidence>
<accession>A0ACD1AFW9</accession>
<reference evidence="1" key="1">
    <citation type="submission" date="2019-08" db="EMBL/GenBank/DDBJ databases">
        <title>Genome sequence of Clostridiales bacterium MT110.</title>
        <authorList>
            <person name="Cao J."/>
        </authorList>
    </citation>
    <scope>NUCLEOTIDE SEQUENCE</scope>
    <source>
        <strain evidence="1">MT110</strain>
    </source>
</reference>
<proteinExistence type="predicted"/>
<dbReference type="EMBL" id="CP042469">
    <property type="protein sequence ID" value="QOX65193.1"/>
    <property type="molecule type" value="Genomic_DNA"/>
</dbReference>
<name>A0ACD1AFW9_9FIRM</name>
<gene>
    <name evidence="1" type="ORF">FRZ06_18465</name>
</gene>